<comment type="similarity">
    <text evidence="1">Belongs to the aromatic prenyltransferase family.</text>
</comment>
<dbReference type="EMBL" id="RFFH01000004">
    <property type="protein sequence ID" value="RMI32640.1"/>
    <property type="molecule type" value="Genomic_DNA"/>
</dbReference>
<accession>A0A3M2L7E3</accession>
<dbReference type="OrthoDB" id="4515750at2"/>
<dbReference type="SUPFAM" id="SSF143492">
    <property type="entry name" value="Prenyltransferase-like"/>
    <property type="match status" value="1"/>
</dbReference>
<evidence type="ECO:0000313" key="4">
    <source>
        <dbReference type="EMBL" id="RMI32640.1"/>
    </source>
</evidence>
<keyword evidence="5" id="KW-1185">Reference proteome</keyword>
<gene>
    <name evidence="4" type="ORF">EBN03_11750</name>
</gene>
<keyword evidence="3" id="KW-0808">Transferase</keyword>
<name>A0A3M2L7E3_9NOCA</name>
<evidence type="ECO:0008006" key="6">
    <source>
        <dbReference type="Google" id="ProtNLM"/>
    </source>
</evidence>
<dbReference type="GO" id="GO:0004659">
    <property type="term" value="F:prenyltransferase activity"/>
    <property type="evidence" value="ECO:0007669"/>
    <property type="project" value="UniProtKB-KW"/>
</dbReference>
<dbReference type="InterPro" id="IPR036239">
    <property type="entry name" value="PrenylTrfase-like_sf"/>
</dbReference>
<evidence type="ECO:0000256" key="3">
    <source>
        <dbReference type="ARBA" id="ARBA00022679"/>
    </source>
</evidence>
<evidence type="ECO:0000256" key="2">
    <source>
        <dbReference type="ARBA" id="ARBA00022602"/>
    </source>
</evidence>
<dbReference type="Proteomes" id="UP000279275">
    <property type="component" value="Unassembled WGS sequence"/>
</dbReference>
<reference evidence="4 5" key="1">
    <citation type="submission" date="2018-10" db="EMBL/GenBank/DDBJ databases">
        <title>Isolation from cow dung.</title>
        <authorList>
            <person name="Ling L."/>
        </authorList>
    </citation>
    <scope>NUCLEOTIDE SEQUENCE [LARGE SCALE GENOMIC DNA]</scope>
    <source>
        <strain evidence="4 5">NEAU-LL90</strain>
    </source>
</reference>
<organism evidence="4 5">
    <name type="scientific">Nocardia stercoris</name>
    <dbReference type="NCBI Taxonomy" id="2483361"/>
    <lineage>
        <taxon>Bacteria</taxon>
        <taxon>Bacillati</taxon>
        <taxon>Actinomycetota</taxon>
        <taxon>Actinomycetes</taxon>
        <taxon>Mycobacteriales</taxon>
        <taxon>Nocardiaceae</taxon>
        <taxon>Nocardia</taxon>
    </lineage>
</organism>
<evidence type="ECO:0000256" key="1">
    <source>
        <dbReference type="ARBA" id="ARBA00005368"/>
    </source>
</evidence>
<protein>
    <recommendedName>
        <fullName evidence="6">Prenyltransferase</fullName>
    </recommendedName>
</protein>
<dbReference type="RefSeq" id="WP_122188024.1">
    <property type="nucleotide sequence ID" value="NZ_RFFH01000004.1"/>
</dbReference>
<keyword evidence="2" id="KW-0637">Prenyltransferase</keyword>
<sequence length="296" mass="32255">MSTSEDSTLDRLRRDLREFARLSEASYEPAVVDPVLAALADLWTGSWIGVRTTTHPVGQREVSVRLMNSSPDADPVGRLRAAGLLTFTGHPMERLLAAISAAVPVRWGVDLAVASGVQKVWLVFPELLTVQRMLEFPDLPAAAHAHAVHLARYGGDIGMMAVDFVSHTMNWYSRVFAPGHLGPADIATILRELNFASAADTELALLARTFNVYRTFSWDAPGMRRICFPVRTDAIGFPAGVDPVLDRFVAGAPYADTGSRGFVFYAAYGPTGRYFKVQADYTSTRHAAFPGGTRPS</sequence>
<proteinExistence type="inferred from homology"/>
<dbReference type="InterPro" id="IPR033964">
    <property type="entry name" value="ABBA"/>
</dbReference>
<comment type="caution">
    <text evidence="4">The sequence shown here is derived from an EMBL/GenBank/DDBJ whole genome shotgun (WGS) entry which is preliminary data.</text>
</comment>
<dbReference type="SFLD" id="SFLDS00036">
    <property type="entry name" value="Aromatic_Prenyltransferase"/>
    <property type="match status" value="1"/>
</dbReference>
<dbReference type="InterPro" id="IPR020965">
    <property type="entry name" value="Prenyltransferase_CloQ"/>
</dbReference>
<evidence type="ECO:0000313" key="5">
    <source>
        <dbReference type="Proteomes" id="UP000279275"/>
    </source>
</evidence>
<dbReference type="SFLD" id="SFLDG01163">
    <property type="entry name" value="II"/>
    <property type="match status" value="1"/>
</dbReference>
<dbReference type="AlphaFoldDB" id="A0A3M2L7E3"/>
<dbReference type="Pfam" id="PF11468">
    <property type="entry name" value="PTase_Orf2"/>
    <property type="match status" value="1"/>
</dbReference>